<dbReference type="Pfam" id="PF10154">
    <property type="entry name" value="Fy-3"/>
    <property type="match status" value="2"/>
</dbReference>
<keyword evidence="3" id="KW-1185">Reference proteome</keyword>
<comment type="caution">
    <text evidence="2">The sequence shown here is derived from an EMBL/GenBank/DDBJ whole genome shotgun (WGS) entry which is preliminary data.</text>
</comment>
<accession>A0A433R017</accession>
<dbReference type="InterPro" id="IPR019311">
    <property type="entry name" value="Fy-3"/>
</dbReference>
<evidence type="ECO:0000313" key="3">
    <source>
        <dbReference type="Proteomes" id="UP000274822"/>
    </source>
</evidence>
<organism evidence="2 3">
    <name type="scientific">Jimgerdemannia flammicorona</name>
    <dbReference type="NCBI Taxonomy" id="994334"/>
    <lineage>
        <taxon>Eukaryota</taxon>
        <taxon>Fungi</taxon>
        <taxon>Fungi incertae sedis</taxon>
        <taxon>Mucoromycota</taxon>
        <taxon>Mucoromycotina</taxon>
        <taxon>Endogonomycetes</taxon>
        <taxon>Endogonales</taxon>
        <taxon>Endogonaceae</taxon>
        <taxon>Jimgerdemannia</taxon>
    </lineage>
</organism>
<dbReference type="AlphaFoldDB" id="A0A433R017"/>
<feature type="region of interest" description="Disordered" evidence="1">
    <location>
        <begin position="57"/>
        <end position="145"/>
    </location>
</feature>
<sequence>MCLEPSEWRYGALMMAISSESLPISLDTLISSPFLLNLCQEQAAALLFDNIDQITAALANPPPPPPRSRHNSVSSTSSGTQLPLPPPRPLTPSSRHGSLSGPASASNSTSHSRHNSLSGPVPTSRSSRSDSGGGDRSLNLTRTQTMPVNMLSMQRGDGPFGKGRSWSPISFLKEKRQEMESANIGGVRKLSSWWGKAMENFGMENESDPRHLRHPHHSSTMFSSQLVESFTISLGTAQLKSTHNLRLLVIDMADEVFNPLPRDPGREMAYRAQTAANLYSSHPSAVVVLVGKKELGIAGGDGGEMSTMTGEYGGGEYRQGGVGGKYKFGNGSNRALFERCQLSPEFHFDDIETQLAAVETDFLNPDGTTSLQEGDFFTTRHSNLPQTQIVFHLVMDMDVISKTDLSSQHPLINGLRNIVRLTTRFDISSLSLPMLLLPDSFLEAPDPVVTEQWMTKRGELLLKYTKAFLIENARTGKHVPTEGVERGDGILTTMRTVEFMLPKKTGLWDGNVEIMFEQFRGLLVGVFKAS</sequence>
<dbReference type="EMBL" id="RBNJ01000106">
    <property type="protein sequence ID" value="RUS35389.1"/>
    <property type="molecule type" value="Genomic_DNA"/>
</dbReference>
<feature type="compositionally biased region" description="Polar residues" evidence="1">
    <location>
        <begin position="93"/>
        <end position="123"/>
    </location>
</feature>
<dbReference type="PANTHER" id="PTHR16525">
    <property type="entry name" value="PROTEIN C12ORF4"/>
    <property type="match status" value="1"/>
</dbReference>
<proteinExistence type="predicted"/>
<dbReference type="GO" id="GO:0005737">
    <property type="term" value="C:cytoplasm"/>
    <property type="evidence" value="ECO:0007669"/>
    <property type="project" value="TreeGrafter"/>
</dbReference>
<evidence type="ECO:0000313" key="2">
    <source>
        <dbReference type="EMBL" id="RUS35389.1"/>
    </source>
</evidence>
<evidence type="ECO:0000256" key="1">
    <source>
        <dbReference type="SAM" id="MobiDB-lite"/>
    </source>
</evidence>
<name>A0A433R017_9FUNG</name>
<gene>
    <name evidence="2" type="ORF">BC938DRAFT_470844</name>
</gene>
<protein>
    <submittedName>
        <fullName evidence="2">Uncharacterized protein</fullName>
    </submittedName>
</protein>
<dbReference type="Proteomes" id="UP000274822">
    <property type="component" value="Unassembled WGS sequence"/>
</dbReference>
<reference evidence="2 3" key="1">
    <citation type="journal article" date="2018" name="New Phytol.">
        <title>Phylogenomics of Endogonaceae and evolution of mycorrhizas within Mucoromycota.</title>
        <authorList>
            <person name="Chang Y."/>
            <person name="Desiro A."/>
            <person name="Na H."/>
            <person name="Sandor L."/>
            <person name="Lipzen A."/>
            <person name="Clum A."/>
            <person name="Barry K."/>
            <person name="Grigoriev I.V."/>
            <person name="Martin F.M."/>
            <person name="Stajich J.E."/>
            <person name="Smith M.E."/>
            <person name="Bonito G."/>
            <person name="Spatafora J.W."/>
        </authorList>
    </citation>
    <scope>NUCLEOTIDE SEQUENCE [LARGE SCALE GENOMIC DNA]</scope>
    <source>
        <strain evidence="2 3">AD002</strain>
    </source>
</reference>
<dbReference type="PANTHER" id="PTHR16525:SF0">
    <property type="entry name" value="PROTEIN C12ORF4"/>
    <property type="match status" value="1"/>
</dbReference>